<evidence type="ECO:0000313" key="1">
    <source>
        <dbReference type="EMBL" id="KAJ8260535.1"/>
    </source>
</evidence>
<dbReference type="AlphaFoldDB" id="A0A9Q1D6W1"/>
<proteinExistence type="predicted"/>
<accession>A0A9Q1D6W1</accession>
<name>A0A9Q1D6W1_CONCO</name>
<reference evidence="1" key="1">
    <citation type="journal article" date="2023" name="Science">
        <title>Genome structures resolve the early diversification of teleost fishes.</title>
        <authorList>
            <person name="Parey E."/>
            <person name="Louis A."/>
            <person name="Montfort J."/>
            <person name="Bouchez O."/>
            <person name="Roques C."/>
            <person name="Iampietro C."/>
            <person name="Lluch J."/>
            <person name="Castinel A."/>
            <person name="Donnadieu C."/>
            <person name="Desvignes T."/>
            <person name="Floi Bucao C."/>
            <person name="Jouanno E."/>
            <person name="Wen M."/>
            <person name="Mejri S."/>
            <person name="Dirks R."/>
            <person name="Jansen H."/>
            <person name="Henkel C."/>
            <person name="Chen W.J."/>
            <person name="Zahm M."/>
            <person name="Cabau C."/>
            <person name="Klopp C."/>
            <person name="Thompson A.W."/>
            <person name="Robinson-Rechavi M."/>
            <person name="Braasch I."/>
            <person name="Lecointre G."/>
            <person name="Bobe J."/>
            <person name="Postlethwait J.H."/>
            <person name="Berthelot C."/>
            <person name="Roest Crollius H."/>
            <person name="Guiguen Y."/>
        </authorList>
    </citation>
    <scope>NUCLEOTIDE SEQUENCE</scope>
    <source>
        <strain evidence="1">Concon-B</strain>
    </source>
</reference>
<dbReference type="EMBL" id="JAFJMO010000012">
    <property type="protein sequence ID" value="KAJ8260535.1"/>
    <property type="molecule type" value="Genomic_DNA"/>
</dbReference>
<comment type="caution">
    <text evidence="1">The sequence shown here is derived from an EMBL/GenBank/DDBJ whole genome shotgun (WGS) entry which is preliminary data.</text>
</comment>
<sequence length="121" mass="13581">MSAVSGLALHWGSPLHSSFAGKDLFSPRLGRQEEFPPPSLPLVSIWEETPLVKLELLPTRPRSLRLCTEYRFSLVLPCTSSLGSFSASCALYYSDSAVERGHAYRQVWRSLFQVSSQYTNK</sequence>
<dbReference type="Proteomes" id="UP001152803">
    <property type="component" value="Unassembled WGS sequence"/>
</dbReference>
<protein>
    <submittedName>
        <fullName evidence="1">Uncharacterized protein</fullName>
    </submittedName>
</protein>
<organism evidence="1 2">
    <name type="scientific">Conger conger</name>
    <name type="common">Conger eel</name>
    <name type="synonym">Muraena conger</name>
    <dbReference type="NCBI Taxonomy" id="82655"/>
    <lineage>
        <taxon>Eukaryota</taxon>
        <taxon>Metazoa</taxon>
        <taxon>Chordata</taxon>
        <taxon>Craniata</taxon>
        <taxon>Vertebrata</taxon>
        <taxon>Euteleostomi</taxon>
        <taxon>Actinopterygii</taxon>
        <taxon>Neopterygii</taxon>
        <taxon>Teleostei</taxon>
        <taxon>Anguilliformes</taxon>
        <taxon>Congridae</taxon>
        <taxon>Conger</taxon>
    </lineage>
</organism>
<gene>
    <name evidence="1" type="ORF">COCON_G00162580</name>
</gene>
<keyword evidence="2" id="KW-1185">Reference proteome</keyword>
<evidence type="ECO:0000313" key="2">
    <source>
        <dbReference type="Proteomes" id="UP001152803"/>
    </source>
</evidence>